<sequence length="301" mass="29866">MSAAAEGGARVRGISSRVHRDASSGAGAAGRIRRAAAGLFLEQGYHATGLRQVAAAAGVAVGTVYAHFPDKPSLLRAVLEEQAARLGRQLARVHLTPGLPAGERWAAFRQVLVEALPWLACEAEAAVETRAAGRAAGRQAAAAGGLPAGWPVTALLVQALARLLEEGARRGEARLLQEGGVPGPGAGPCGSGIGEPGRPGPPARAGGGLPAGPLREAGGLRSDGPGQGGVTADQPAVAATATARAVVAAAVGLWQAGCAGDLDWLWYGLGRPPAGEPAAAAPRVPVSFPSGPGEGPSSPWA</sequence>
<feature type="region of interest" description="Disordered" evidence="5">
    <location>
        <begin position="272"/>
        <end position="301"/>
    </location>
</feature>
<dbReference type="PANTHER" id="PTHR30055:SF234">
    <property type="entry name" value="HTH-TYPE TRANSCRIPTIONAL REGULATOR BETI"/>
    <property type="match status" value="1"/>
</dbReference>
<dbReference type="EMBL" id="AENY02000002">
    <property type="protein sequence ID" value="EKP95862.1"/>
    <property type="molecule type" value="Genomic_DNA"/>
</dbReference>
<dbReference type="AlphaFoldDB" id="K6PSB9"/>
<evidence type="ECO:0000256" key="5">
    <source>
        <dbReference type="SAM" id="MobiDB-lite"/>
    </source>
</evidence>
<feature type="region of interest" description="Disordered" evidence="5">
    <location>
        <begin position="175"/>
        <end position="232"/>
    </location>
</feature>
<reference evidence="7" key="1">
    <citation type="submission" date="2010-10" db="EMBL/GenBank/DDBJ databases">
        <authorList>
            <consortium name="US DOE Joint Genome Institute (JGI-PGF)"/>
            <person name="Lucas S."/>
            <person name="Copeland A."/>
            <person name="Lapidus A."/>
            <person name="Bruce D."/>
            <person name="Goodwin L."/>
            <person name="Pitluck S."/>
            <person name="Kyrpides N."/>
            <person name="Mavromatis K."/>
            <person name="Detter J.C."/>
            <person name="Han C."/>
            <person name="Land M."/>
            <person name="Hauser L."/>
            <person name="Markowitz V."/>
            <person name="Cheng J.-F."/>
            <person name="Hugenholtz P."/>
            <person name="Woyke T."/>
            <person name="Wu D."/>
            <person name="Pukall R."/>
            <person name="Wahrenburg C."/>
            <person name="Brambilla E."/>
            <person name="Klenk H.-P."/>
            <person name="Eisen J.A."/>
        </authorList>
    </citation>
    <scope>NUCLEOTIDE SEQUENCE [LARGE SCALE GENOMIC DNA]</scope>
    <source>
        <strain evidence="7">DSM 13965</strain>
    </source>
</reference>
<dbReference type="SUPFAM" id="SSF46689">
    <property type="entry name" value="Homeodomain-like"/>
    <property type="match status" value="1"/>
</dbReference>
<dbReference type="RefSeq" id="WP_006903895.1">
    <property type="nucleotide sequence ID" value="NZ_JH976535.1"/>
</dbReference>
<keyword evidence="2 4" id="KW-0238">DNA-binding</keyword>
<name>K6PSB9_9FIRM</name>
<dbReference type="Gene3D" id="1.10.357.10">
    <property type="entry name" value="Tetracycline Repressor, domain 2"/>
    <property type="match status" value="1"/>
</dbReference>
<protein>
    <submittedName>
        <fullName evidence="7">Transcriptional regulator</fullName>
    </submittedName>
</protein>
<feature type="compositionally biased region" description="Low complexity" evidence="5">
    <location>
        <begin position="211"/>
        <end position="220"/>
    </location>
</feature>
<dbReference type="PROSITE" id="PS50977">
    <property type="entry name" value="HTH_TETR_2"/>
    <property type="match status" value="1"/>
</dbReference>
<keyword evidence="1" id="KW-0805">Transcription regulation</keyword>
<dbReference type="OrthoDB" id="9810023at2"/>
<dbReference type="PRINTS" id="PR00455">
    <property type="entry name" value="HTHTETR"/>
</dbReference>
<comment type="caution">
    <text evidence="7">The sequence shown here is derived from an EMBL/GenBank/DDBJ whole genome shotgun (WGS) entry which is preliminary data.</text>
</comment>
<dbReference type="Proteomes" id="UP000005710">
    <property type="component" value="Unassembled WGS sequence"/>
</dbReference>
<evidence type="ECO:0000256" key="4">
    <source>
        <dbReference type="PROSITE-ProRule" id="PRU00335"/>
    </source>
</evidence>
<organism evidence="7 8">
    <name type="scientific">Thermaerobacter subterraneus DSM 13965</name>
    <dbReference type="NCBI Taxonomy" id="867903"/>
    <lineage>
        <taxon>Bacteria</taxon>
        <taxon>Bacillati</taxon>
        <taxon>Bacillota</taxon>
        <taxon>Clostridia</taxon>
        <taxon>Eubacteriales</taxon>
        <taxon>Clostridiales Family XVII. Incertae Sedis</taxon>
        <taxon>Thermaerobacter</taxon>
    </lineage>
</organism>
<evidence type="ECO:0000256" key="3">
    <source>
        <dbReference type="ARBA" id="ARBA00023163"/>
    </source>
</evidence>
<feature type="compositionally biased region" description="Gly residues" evidence="5">
    <location>
        <begin position="180"/>
        <end position="197"/>
    </location>
</feature>
<feature type="DNA-binding region" description="H-T-H motif" evidence="4">
    <location>
        <begin position="49"/>
        <end position="68"/>
    </location>
</feature>
<evidence type="ECO:0000313" key="7">
    <source>
        <dbReference type="EMBL" id="EKP95862.1"/>
    </source>
</evidence>
<dbReference type="PANTHER" id="PTHR30055">
    <property type="entry name" value="HTH-TYPE TRANSCRIPTIONAL REGULATOR RUTR"/>
    <property type="match status" value="1"/>
</dbReference>
<evidence type="ECO:0000313" key="8">
    <source>
        <dbReference type="Proteomes" id="UP000005710"/>
    </source>
</evidence>
<gene>
    <name evidence="7" type="ORF">ThesuDRAFT_01622</name>
</gene>
<evidence type="ECO:0000259" key="6">
    <source>
        <dbReference type="PROSITE" id="PS50977"/>
    </source>
</evidence>
<dbReference type="GO" id="GO:0003700">
    <property type="term" value="F:DNA-binding transcription factor activity"/>
    <property type="evidence" value="ECO:0007669"/>
    <property type="project" value="TreeGrafter"/>
</dbReference>
<accession>K6PSB9</accession>
<dbReference type="InterPro" id="IPR009057">
    <property type="entry name" value="Homeodomain-like_sf"/>
</dbReference>
<dbReference type="InterPro" id="IPR001647">
    <property type="entry name" value="HTH_TetR"/>
</dbReference>
<dbReference type="eggNOG" id="COG1309">
    <property type="taxonomic scope" value="Bacteria"/>
</dbReference>
<proteinExistence type="predicted"/>
<evidence type="ECO:0000256" key="1">
    <source>
        <dbReference type="ARBA" id="ARBA00023015"/>
    </source>
</evidence>
<feature type="domain" description="HTH tetR-type" evidence="6">
    <location>
        <begin position="26"/>
        <end position="86"/>
    </location>
</feature>
<evidence type="ECO:0000256" key="2">
    <source>
        <dbReference type="ARBA" id="ARBA00023125"/>
    </source>
</evidence>
<dbReference type="GO" id="GO:0000976">
    <property type="term" value="F:transcription cis-regulatory region binding"/>
    <property type="evidence" value="ECO:0007669"/>
    <property type="project" value="TreeGrafter"/>
</dbReference>
<dbReference type="HOGENOM" id="CLU_924183_0_0_9"/>
<dbReference type="InterPro" id="IPR050109">
    <property type="entry name" value="HTH-type_TetR-like_transc_reg"/>
</dbReference>
<dbReference type="Pfam" id="PF00440">
    <property type="entry name" value="TetR_N"/>
    <property type="match status" value="1"/>
</dbReference>
<dbReference type="STRING" id="867903.ThesuDRAFT_01622"/>
<keyword evidence="3" id="KW-0804">Transcription</keyword>
<reference evidence="7" key="2">
    <citation type="submission" date="2012-10" db="EMBL/GenBank/DDBJ databases">
        <title>Improved high-quality draft of Thermaerobacter subterraneus C21, DSM 13965.</title>
        <authorList>
            <consortium name="DOE Joint Genome Institute"/>
            <person name="Eisen J."/>
            <person name="Huntemann M."/>
            <person name="Wei C.-L."/>
            <person name="Han J."/>
            <person name="Detter J.C."/>
            <person name="Han C."/>
            <person name="Tapia R."/>
            <person name="Chen A."/>
            <person name="Kyrpides N."/>
            <person name="Mavromatis K."/>
            <person name="Markowitz V."/>
            <person name="Szeto E."/>
            <person name="Ivanova N."/>
            <person name="Mikhailova N."/>
            <person name="Ovchinnikova G."/>
            <person name="Pagani I."/>
            <person name="Pati A."/>
            <person name="Goodwin L."/>
            <person name="Nordberg H.P."/>
            <person name="Cantor M.N."/>
            <person name="Hua S.X."/>
            <person name="Woyke T."/>
            <person name="Eisen J."/>
            <person name="Klenk H.-P."/>
        </authorList>
    </citation>
    <scope>NUCLEOTIDE SEQUENCE [LARGE SCALE GENOMIC DNA]</scope>
    <source>
        <strain evidence="7">DSM 13965</strain>
    </source>
</reference>
<keyword evidence="8" id="KW-1185">Reference proteome</keyword>